<sequence length="340" mass="36192">MKRIVESKLNIKKVNPSCLFVGAIPSYEPSDMFEDSLQRRSSQAVQSGEVLLGKFVIEDATEEVRQEEKTAQPIFLLASSNLGDEILRRRHLLFAGLPSISRGDRRRRVPAVVQWRCRHCTTSSRPCRAAQVRAGCAVSSFVVAASTSTPACSLIRPETAVAAPASPSSSSPASFRPPLPPPQLVGLLHHHHPRHCSGKVALALALAPPSPERRRGVVRAVLVSVQPLPAALVTSSPVPVVVVVVVLSSFPVVVAFVPPSSRSCPSSASIKIAAEVVPSPFVSVVPGRLRRARCAVVGPGTRVPVSACSFACVLRVAFIVPEVPEAWFVVVAEGSEGRSL</sequence>
<evidence type="ECO:0000313" key="1">
    <source>
        <dbReference type="EMBL" id="BAD23615.1"/>
    </source>
</evidence>
<accession>Q6K2M8</accession>
<dbReference type="EMBL" id="AP005811">
    <property type="protein sequence ID" value="BAD23615.1"/>
    <property type="molecule type" value="Genomic_DNA"/>
</dbReference>
<dbReference type="Proteomes" id="UP000000763">
    <property type="component" value="Chromosome 9"/>
</dbReference>
<evidence type="ECO:0000313" key="2">
    <source>
        <dbReference type="Proteomes" id="UP000000763"/>
    </source>
</evidence>
<reference evidence="2" key="2">
    <citation type="journal article" date="2008" name="Nucleic Acids Res.">
        <title>The rice annotation project database (RAP-DB): 2008 update.</title>
        <authorList>
            <consortium name="The rice annotation project (RAP)"/>
        </authorList>
    </citation>
    <scope>GENOME REANNOTATION</scope>
    <source>
        <strain evidence="2">cv. Nipponbare</strain>
    </source>
</reference>
<proteinExistence type="predicted"/>
<dbReference type="AlphaFoldDB" id="Q6K2M8"/>
<organism evidence="1 2">
    <name type="scientific">Oryza sativa subsp. japonica</name>
    <name type="common">Rice</name>
    <dbReference type="NCBI Taxonomy" id="39947"/>
    <lineage>
        <taxon>Eukaryota</taxon>
        <taxon>Viridiplantae</taxon>
        <taxon>Streptophyta</taxon>
        <taxon>Embryophyta</taxon>
        <taxon>Tracheophyta</taxon>
        <taxon>Spermatophyta</taxon>
        <taxon>Magnoliopsida</taxon>
        <taxon>Liliopsida</taxon>
        <taxon>Poales</taxon>
        <taxon>Poaceae</taxon>
        <taxon>BOP clade</taxon>
        <taxon>Oryzoideae</taxon>
        <taxon>Oryzeae</taxon>
        <taxon>Oryzinae</taxon>
        <taxon>Oryza</taxon>
        <taxon>Oryza sativa</taxon>
    </lineage>
</organism>
<gene>
    <name evidence="1" type="primary">P0706E03.28</name>
</gene>
<reference evidence="2" key="1">
    <citation type="journal article" date="2005" name="Nature">
        <title>The map-based sequence of the rice genome.</title>
        <authorList>
            <consortium name="International rice genome sequencing project (IRGSP)"/>
            <person name="Matsumoto T."/>
            <person name="Wu J."/>
            <person name="Kanamori H."/>
            <person name="Katayose Y."/>
            <person name="Fujisawa M."/>
            <person name="Namiki N."/>
            <person name="Mizuno H."/>
            <person name="Yamamoto K."/>
            <person name="Antonio B.A."/>
            <person name="Baba T."/>
            <person name="Sakata K."/>
            <person name="Nagamura Y."/>
            <person name="Aoki H."/>
            <person name="Arikawa K."/>
            <person name="Arita K."/>
            <person name="Bito T."/>
            <person name="Chiden Y."/>
            <person name="Fujitsuka N."/>
            <person name="Fukunaka R."/>
            <person name="Hamada M."/>
            <person name="Harada C."/>
            <person name="Hayashi A."/>
            <person name="Hijishita S."/>
            <person name="Honda M."/>
            <person name="Hosokawa S."/>
            <person name="Ichikawa Y."/>
            <person name="Idonuma A."/>
            <person name="Iijima M."/>
            <person name="Ikeda M."/>
            <person name="Ikeno M."/>
            <person name="Ito K."/>
            <person name="Ito S."/>
            <person name="Ito T."/>
            <person name="Ito Y."/>
            <person name="Ito Y."/>
            <person name="Iwabuchi A."/>
            <person name="Kamiya K."/>
            <person name="Karasawa W."/>
            <person name="Kurita K."/>
            <person name="Katagiri S."/>
            <person name="Kikuta A."/>
            <person name="Kobayashi H."/>
            <person name="Kobayashi N."/>
            <person name="Machita K."/>
            <person name="Maehara T."/>
            <person name="Masukawa M."/>
            <person name="Mizubayashi T."/>
            <person name="Mukai Y."/>
            <person name="Nagasaki H."/>
            <person name="Nagata Y."/>
            <person name="Naito S."/>
            <person name="Nakashima M."/>
            <person name="Nakama Y."/>
            <person name="Nakamichi Y."/>
            <person name="Nakamura M."/>
            <person name="Meguro A."/>
            <person name="Negishi M."/>
            <person name="Ohta I."/>
            <person name="Ohta T."/>
            <person name="Okamoto M."/>
            <person name="Ono N."/>
            <person name="Saji S."/>
            <person name="Sakaguchi M."/>
            <person name="Sakai K."/>
            <person name="Shibata M."/>
            <person name="Shimokawa T."/>
            <person name="Song J."/>
            <person name="Takazaki Y."/>
            <person name="Terasawa K."/>
            <person name="Tsugane M."/>
            <person name="Tsuji K."/>
            <person name="Ueda S."/>
            <person name="Waki K."/>
            <person name="Yamagata H."/>
            <person name="Yamamoto M."/>
            <person name="Yamamoto S."/>
            <person name="Yamane H."/>
            <person name="Yoshiki S."/>
            <person name="Yoshihara R."/>
            <person name="Yukawa K."/>
            <person name="Zhong H."/>
            <person name="Yano M."/>
            <person name="Yuan Q."/>
            <person name="Ouyang S."/>
            <person name="Liu J."/>
            <person name="Jones K.M."/>
            <person name="Gansberger K."/>
            <person name="Moffat K."/>
            <person name="Hill J."/>
            <person name="Bera J."/>
            <person name="Fadrosh D."/>
            <person name="Jin S."/>
            <person name="Johri S."/>
            <person name="Kim M."/>
            <person name="Overton L."/>
            <person name="Reardon M."/>
            <person name="Tsitrin T."/>
            <person name="Vuong H."/>
            <person name="Weaver B."/>
            <person name="Ciecko A."/>
            <person name="Tallon L."/>
            <person name="Jackson J."/>
            <person name="Pai G."/>
            <person name="Aken S.V."/>
            <person name="Utterback T."/>
            <person name="Reidmuller S."/>
            <person name="Feldblyum T."/>
            <person name="Hsiao J."/>
            <person name="Zismann V."/>
            <person name="Iobst S."/>
            <person name="de Vazeille A.R."/>
            <person name="Buell C.R."/>
            <person name="Ying K."/>
            <person name="Li Y."/>
            <person name="Lu T."/>
            <person name="Huang Y."/>
            <person name="Zhao Q."/>
            <person name="Feng Q."/>
            <person name="Zhang L."/>
            <person name="Zhu J."/>
            <person name="Weng Q."/>
            <person name="Mu J."/>
            <person name="Lu Y."/>
            <person name="Fan D."/>
            <person name="Liu Y."/>
            <person name="Guan J."/>
            <person name="Zhang Y."/>
            <person name="Yu S."/>
            <person name="Liu X."/>
            <person name="Zhang Y."/>
            <person name="Hong G."/>
            <person name="Han B."/>
            <person name="Choisne N."/>
            <person name="Demange N."/>
            <person name="Orjeda G."/>
            <person name="Samain S."/>
            <person name="Cattolico L."/>
            <person name="Pelletier E."/>
            <person name="Couloux A."/>
            <person name="Segurens B."/>
            <person name="Wincker P."/>
            <person name="D'Hont A."/>
            <person name="Scarpelli C."/>
            <person name="Weissenbach J."/>
            <person name="Salanoubat M."/>
            <person name="Quetier F."/>
            <person name="Yu Y."/>
            <person name="Kim H.R."/>
            <person name="Rambo T."/>
            <person name="Currie J."/>
            <person name="Collura K."/>
            <person name="Luo M."/>
            <person name="Yang T."/>
            <person name="Ammiraju J.S.S."/>
            <person name="Engler F."/>
            <person name="Soderlund C."/>
            <person name="Wing R.A."/>
            <person name="Palmer L.E."/>
            <person name="de la Bastide M."/>
            <person name="Spiegel L."/>
            <person name="Nascimento L."/>
            <person name="Zutavern T."/>
            <person name="O'Shaughnessy A."/>
            <person name="Dike S."/>
            <person name="Dedhia N."/>
            <person name="Preston R."/>
            <person name="Balija V."/>
            <person name="McCombie W.R."/>
            <person name="Chow T."/>
            <person name="Chen H."/>
            <person name="Chung M."/>
            <person name="Chen C."/>
            <person name="Shaw J."/>
            <person name="Wu H."/>
            <person name="Hsiao K."/>
            <person name="Chao Y."/>
            <person name="Chu M."/>
            <person name="Cheng C."/>
            <person name="Hour A."/>
            <person name="Lee P."/>
            <person name="Lin S."/>
            <person name="Lin Y."/>
            <person name="Liou J."/>
            <person name="Liu S."/>
            <person name="Hsing Y."/>
            <person name="Raghuvanshi S."/>
            <person name="Mohanty A."/>
            <person name="Bharti A.K."/>
            <person name="Gaur A."/>
            <person name="Gupta V."/>
            <person name="Kumar D."/>
            <person name="Ravi V."/>
            <person name="Vij S."/>
            <person name="Kapur A."/>
            <person name="Khurana P."/>
            <person name="Khurana P."/>
            <person name="Khurana J.P."/>
            <person name="Tyagi A.K."/>
            <person name="Gaikwad K."/>
            <person name="Singh A."/>
            <person name="Dalal V."/>
            <person name="Srivastava S."/>
            <person name="Dixit A."/>
            <person name="Pal A.K."/>
            <person name="Ghazi I.A."/>
            <person name="Yadav M."/>
            <person name="Pandit A."/>
            <person name="Bhargava A."/>
            <person name="Sureshbabu K."/>
            <person name="Batra K."/>
            <person name="Sharma T.R."/>
            <person name="Mohapatra T."/>
            <person name="Singh N.K."/>
            <person name="Messing J."/>
            <person name="Nelson A.B."/>
            <person name="Fuks G."/>
            <person name="Kavchok S."/>
            <person name="Keizer G."/>
            <person name="Linton E."/>
            <person name="Llaca V."/>
            <person name="Song R."/>
            <person name="Tanyolac B."/>
            <person name="Young S."/>
            <person name="Ho-Il K."/>
            <person name="Hahn J.H."/>
            <person name="Sangsakoo G."/>
            <person name="Vanavichit A."/>
            <person name="de Mattos Luiz.A.T."/>
            <person name="Zimmer P.D."/>
            <person name="Malone G."/>
            <person name="Dellagostin O."/>
            <person name="de Oliveira A.C."/>
            <person name="Bevan M."/>
            <person name="Bancroft I."/>
            <person name="Minx P."/>
            <person name="Cordum H."/>
            <person name="Wilson R."/>
            <person name="Cheng Z."/>
            <person name="Jin W."/>
            <person name="Jiang J."/>
            <person name="Leong S.A."/>
            <person name="Iwama H."/>
            <person name="Gojobori T."/>
            <person name="Itoh T."/>
            <person name="Niimura Y."/>
            <person name="Fujii Y."/>
            <person name="Habara T."/>
            <person name="Sakai H."/>
            <person name="Sato Y."/>
            <person name="Wilson G."/>
            <person name="Kumar K."/>
            <person name="McCouch S."/>
            <person name="Juretic N."/>
            <person name="Hoen D."/>
            <person name="Wright S."/>
            <person name="Bruskiewich R."/>
            <person name="Bureau T."/>
            <person name="Miyao A."/>
            <person name="Hirochika H."/>
            <person name="Nishikawa T."/>
            <person name="Kadowaki K."/>
            <person name="Sugiura M."/>
            <person name="Burr B."/>
            <person name="Sasaki T."/>
        </authorList>
    </citation>
    <scope>NUCLEOTIDE SEQUENCE [LARGE SCALE GENOMIC DNA]</scope>
    <source>
        <strain evidence="2">cv. Nipponbare</strain>
    </source>
</reference>
<name>Q6K2M8_ORYSJ</name>
<protein>
    <submittedName>
        <fullName evidence="1">Cell wall protein-like</fullName>
    </submittedName>
</protein>